<feature type="region of interest" description="Disordered" evidence="1">
    <location>
        <begin position="119"/>
        <end position="142"/>
    </location>
</feature>
<reference evidence="2" key="2">
    <citation type="journal article" date="2022" name="Hortic Res">
        <title>The genome of Dioscorea zingiberensis sheds light on the biosynthesis, origin and evolution of the medicinally important diosgenin saponins.</title>
        <authorList>
            <person name="Li Y."/>
            <person name="Tan C."/>
            <person name="Li Z."/>
            <person name="Guo J."/>
            <person name="Li S."/>
            <person name="Chen X."/>
            <person name="Wang C."/>
            <person name="Dai X."/>
            <person name="Yang H."/>
            <person name="Song W."/>
            <person name="Hou L."/>
            <person name="Xu J."/>
            <person name="Tong Z."/>
            <person name="Xu A."/>
            <person name="Yuan X."/>
            <person name="Wang W."/>
            <person name="Yang Q."/>
            <person name="Chen L."/>
            <person name="Sun Z."/>
            <person name="Wang K."/>
            <person name="Pan B."/>
            <person name="Chen J."/>
            <person name="Bao Y."/>
            <person name="Liu F."/>
            <person name="Qi X."/>
            <person name="Gang D.R."/>
            <person name="Wen J."/>
            <person name="Li J."/>
        </authorList>
    </citation>
    <scope>NUCLEOTIDE SEQUENCE</scope>
    <source>
        <strain evidence="2">Dzin_1.0</strain>
    </source>
</reference>
<dbReference type="Proteomes" id="UP001085076">
    <property type="component" value="Miscellaneous, Linkage group lg10"/>
</dbReference>
<organism evidence="2 3">
    <name type="scientific">Dioscorea zingiberensis</name>
    <dbReference type="NCBI Taxonomy" id="325984"/>
    <lineage>
        <taxon>Eukaryota</taxon>
        <taxon>Viridiplantae</taxon>
        <taxon>Streptophyta</taxon>
        <taxon>Embryophyta</taxon>
        <taxon>Tracheophyta</taxon>
        <taxon>Spermatophyta</taxon>
        <taxon>Magnoliopsida</taxon>
        <taxon>Liliopsida</taxon>
        <taxon>Dioscoreales</taxon>
        <taxon>Dioscoreaceae</taxon>
        <taxon>Dioscorea</taxon>
    </lineage>
</organism>
<dbReference type="CDD" id="cd00293">
    <property type="entry name" value="USP-like"/>
    <property type="match status" value="1"/>
</dbReference>
<evidence type="ECO:0008006" key="4">
    <source>
        <dbReference type="Google" id="ProtNLM"/>
    </source>
</evidence>
<evidence type="ECO:0000313" key="3">
    <source>
        <dbReference type="Proteomes" id="UP001085076"/>
    </source>
</evidence>
<evidence type="ECO:0000313" key="2">
    <source>
        <dbReference type="EMBL" id="KAJ0962265.1"/>
    </source>
</evidence>
<comment type="caution">
    <text evidence="2">The sequence shown here is derived from an EMBL/GenBank/DDBJ whole genome shotgun (WGS) entry which is preliminary data.</text>
</comment>
<reference evidence="2" key="1">
    <citation type="submission" date="2021-03" db="EMBL/GenBank/DDBJ databases">
        <authorList>
            <person name="Li Z."/>
            <person name="Yang C."/>
        </authorList>
    </citation>
    <scope>NUCLEOTIDE SEQUENCE</scope>
    <source>
        <strain evidence="2">Dzin_1.0</strain>
        <tissue evidence="2">Leaf</tissue>
    </source>
</reference>
<keyword evidence="3" id="KW-1185">Reference proteome</keyword>
<dbReference type="AlphaFoldDB" id="A0A9D5H3Q8"/>
<dbReference type="SUPFAM" id="SSF52402">
    <property type="entry name" value="Adenine nucleotide alpha hydrolases-like"/>
    <property type="match status" value="1"/>
</dbReference>
<evidence type="ECO:0000256" key="1">
    <source>
        <dbReference type="SAM" id="MobiDB-lite"/>
    </source>
</evidence>
<dbReference type="EMBL" id="JAGGNH010000010">
    <property type="protein sequence ID" value="KAJ0962265.1"/>
    <property type="molecule type" value="Genomic_DNA"/>
</dbReference>
<dbReference type="OrthoDB" id="1728550at2759"/>
<accession>A0A9D5H3Q8</accession>
<feature type="compositionally biased region" description="Low complexity" evidence="1">
    <location>
        <begin position="124"/>
        <end position="135"/>
    </location>
</feature>
<proteinExistence type="predicted"/>
<name>A0A9D5H3Q8_9LILI</name>
<gene>
    <name evidence="2" type="ORF">J5N97_030093</name>
</gene>
<sequence>MLQNQTILVGVTLDTRSRELLTWSLVNHALPGDSVVALHVLPSSYDKSESNAKAPALLSLAKDFNAILAVFVGFCNLKQIDLKLKICRGPWIRKVLVREVNCFGAGKLILGVALNPRAVGPSSTNTQQRRTNLRTISRRRTH</sequence>
<protein>
    <recommendedName>
        <fullName evidence="4">UspA domain-containing protein</fullName>
    </recommendedName>
</protein>